<reference evidence="2" key="1">
    <citation type="submission" date="2021-01" db="EMBL/GenBank/DDBJ databases">
        <authorList>
            <person name="Corre E."/>
            <person name="Pelletier E."/>
            <person name="Niang G."/>
            <person name="Scheremetjew M."/>
            <person name="Finn R."/>
            <person name="Kale V."/>
            <person name="Holt S."/>
            <person name="Cochrane G."/>
            <person name="Meng A."/>
            <person name="Brown T."/>
            <person name="Cohen L."/>
        </authorList>
    </citation>
    <scope>NUCLEOTIDE SEQUENCE</scope>
    <source>
        <strain evidence="2">CCMP2877</strain>
    </source>
</reference>
<dbReference type="Pfam" id="PF07004">
    <property type="entry name" value="SHIPPO-rpt"/>
    <property type="match status" value="2"/>
</dbReference>
<evidence type="ECO:0000313" key="2">
    <source>
        <dbReference type="EMBL" id="CAD9257260.1"/>
    </source>
</evidence>
<sequence>MTRALAFNSRTSRENYYAGGRAPSSNNANLGPGHYSQPDGMAAPAPSCAPFNSTSARGRLVDDEGVARPGPGSYSLSGTLDQGRRYGKGGSNAFKSKARRLAMEKSTAAPGPGAYDLRSNELGFRGKGPSFAPTTAVPEFAAAAGAGGGAMDGNINWSRMPTVPSIPTKAQSYGYEEGEAGELMMQQPVDRRHTGRTGDTVGPGDYTPHMDAVKSKHAAVDFARGSMRPTERAQKPRAPGPGYYRVELAESGMFSDRYNLRMRPSAMFRSKVAQRESPTGKNKGPAPGPGTYNISPTIKVKPNMVDESLQCFGSTSARIAEPRNGAAAPGPGAYLLPKSTFDASRKQAWARPGVPAVGFSSTSGRFDAAGQVKPDTENAPVGYATRGFADDILRKPQNRTNGFGSSLKRFVDPMAPASRDDPPMVGGARRYGAGSAASVLSRAGSEGVAGLSGVGAAGTTKSRRRRKPKGGVARMQGRLVAGRDVQTKSSFFASSTGRFHKDRKGDEGAVPPPGAYDPNFDALREKRGVVSMDSGPKDRFAEKSTEESVGPGNYNLPTTFGDPRKKRAQNRRNVLISTSQRFQEGGGYRKEAMPGPGSYDPGLLYGSLIKPTSNILIAEQSTNLVFR</sequence>
<dbReference type="EMBL" id="HBGJ01024443">
    <property type="protein sequence ID" value="CAD9257260.1"/>
    <property type="molecule type" value="Transcribed_RNA"/>
</dbReference>
<dbReference type="AlphaFoldDB" id="A0A7S1U572"/>
<feature type="region of interest" description="Disordered" evidence="1">
    <location>
        <begin position="493"/>
        <end position="519"/>
    </location>
</feature>
<feature type="region of interest" description="Disordered" evidence="1">
    <location>
        <begin position="531"/>
        <end position="564"/>
    </location>
</feature>
<protein>
    <recommendedName>
        <fullName evidence="3">Sperm-tail PG-rich repeat-containing protein 2</fullName>
    </recommendedName>
</protein>
<evidence type="ECO:0008006" key="3">
    <source>
        <dbReference type="Google" id="ProtNLM"/>
    </source>
</evidence>
<name>A0A7S1U572_9STRA</name>
<feature type="region of interest" description="Disordered" evidence="1">
    <location>
        <begin position="15"/>
        <end position="93"/>
    </location>
</feature>
<feature type="compositionally biased region" description="Basic and acidic residues" evidence="1">
    <location>
        <begin position="535"/>
        <end position="546"/>
    </location>
</feature>
<dbReference type="PANTHER" id="PTHR21580">
    <property type="entry name" value="SHIPPO-1-RELATED"/>
    <property type="match status" value="1"/>
</dbReference>
<feature type="region of interest" description="Disordered" evidence="1">
    <location>
        <begin position="270"/>
        <end position="292"/>
    </location>
</feature>
<organism evidence="2">
    <name type="scientific">Phaeomonas parva</name>
    <dbReference type="NCBI Taxonomy" id="124430"/>
    <lineage>
        <taxon>Eukaryota</taxon>
        <taxon>Sar</taxon>
        <taxon>Stramenopiles</taxon>
        <taxon>Ochrophyta</taxon>
        <taxon>Pinguiophyceae</taxon>
        <taxon>Pinguiochrysidales</taxon>
        <taxon>Pinguiochrysidaceae</taxon>
        <taxon>Phaeomonas</taxon>
    </lineage>
</organism>
<accession>A0A7S1U572</accession>
<dbReference type="PANTHER" id="PTHR21580:SF60">
    <property type="entry name" value="SPERM-TAIL PG-RICH REPEAT-CONTAINING PROTEIN 2"/>
    <property type="match status" value="1"/>
</dbReference>
<feature type="region of interest" description="Disordered" evidence="1">
    <location>
        <begin position="448"/>
        <end position="473"/>
    </location>
</feature>
<dbReference type="InterPro" id="IPR010736">
    <property type="entry name" value="SHIPPO-rpt"/>
</dbReference>
<dbReference type="InterPro" id="IPR051291">
    <property type="entry name" value="CIMAP"/>
</dbReference>
<proteinExistence type="predicted"/>
<evidence type="ECO:0000256" key="1">
    <source>
        <dbReference type="SAM" id="MobiDB-lite"/>
    </source>
</evidence>
<gene>
    <name evidence="2" type="ORF">PPAR1163_LOCUS15631</name>
</gene>